<dbReference type="Pfam" id="PF02518">
    <property type="entry name" value="HATPase_c"/>
    <property type="match status" value="1"/>
</dbReference>
<organism evidence="13 14">
    <name type="scientific">Massilia psychrophila</name>
    <dbReference type="NCBI Taxonomy" id="1603353"/>
    <lineage>
        <taxon>Bacteria</taxon>
        <taxon>Pseudomonadati</taxon>
        <taxon>Pseudomonadota</taxon>
        <taxon>Betaproteobacteria</taxon>
        <taxon>Burkholderiales</taxon>
        <taxon>Oxalobacteraceae</taxon>
        <taxon>Telluria group</taxon>
        <taxon>Massilia</taxon>
    </lineage>
</organism>
<comment type="catalytic activity">
    <reaction evidence="1">
        <text>ATP + protein L-histidine = ADP + protein N-phospho-L-histidine.</text>
        <dbReference type="EC" id="2.7.13.3"/>
    </reaction>
</comment>
<dbReference type="SMART" id="SM00387">
    <property type="entry name" value="HATPase_c"/>
    <property type="match status" value="1"/>
</dbReference>
<dbReference type="CDD" id="cd00075">
    <property type="entry name" value="HATPase"/>
    <property type="match status" value="1"/>
</dbReference>
<dbReference type="SUPFAM" id="SSF55874">
    <property type="entry name" value="ATPase domain of HSP90 chaperone/DNA topoisomerase II/histidine kinase"/>
    <property type="match status" value="1"/>
</dbReference>
<name>A0A2G8T3A6_9BURK</name>
<protein>
    <recommendedName>
        <fullName evidence="3">histidine kinase</fullName>
        <ecNumber evidence="3">2.7.13.3</ecNumber>
    </recommendedName>
</protein>
<dbReference type="InterPro" id="IPR035965">
    <property type="entry name" value="PAS-like_dom_sf"/>
</dbReference>
<keyword evidence="4" id="KW-0472">Membrane</keyword>
<dbReference type="SUPFAM" id="SSF47384">
    <property type="entry name" value="Homodimeric domain of signal transducing histidine kinase"/>
    <property type="match status" value="1"/>
</dbReference>
<sequence>MTATAGADQFRTIAEIGGDVAWIVDCANGLPRYISPCLEQLLGYNFDDVYDQMNGGAPDSALACLCAGLPARLARYAAGDLARVRVVRQFDQPHRDGRLVPVEVVSSLLFDAAGRPDVLVGIVRDLTVQREREAEQRRFAGMLNHEFRTPLSTIDGAIQRLESTGANADGPTRERYRRISTAVERLIGMLDDYLSPERVEQIGGKRPADSIDPRQLLGDAGGWVVAAGHRVTLDFGDLPASLRCEPQGVRLALKVLVDNALQYGPVEAPVALSGRRAGGGVELLVRDFGCGVPAAETAQIFARSWRGSNAGARPGSGLGLYMARSVIEVHGGMLSVRNAEPEGAEFRIWLPVRQSTGKNVASSGHTSDNSGNNYRLAPGIKNTGG</sequence>
<feature type="domain" description="PAC" evidence="12">
    <location>
        <begin position="80"/>
        <end position="138"/>
    </location>
</feature>
<evidence type="ECO:0000256" key="3">
    <source>
        <dbReference type="ARBA" id="ARBA00012438"/>
    </source>
</evidence>
<dbReference type="GO" id="GO:0000155">
    <property type="term" value="F:phosphorelay sensor kinase activity"/>
    <property type="evidence" value="ECO:0007669"/>
    <property type="project" value="InterPro"/>
</dbReference>
<dbReference type="PRINTS" id="PR00344">
    <property type="entry name" value="BCTRLSENSOR"/>
</dbReference>
<dbReference type="PANTHER" id="PTHR44936:SF9">
    <property type="entry name" value="SENSOR PROTEIN CREC"/>
    <property type="match status" value="1"/>
</dbReference>
<evidence type="ECO:0000256" key="9">
    <source>
        <dbReference type="ARBA" id="ARBA00023026"/>
    </source>
</evidence>
<dbReference type="PROSITE" id="PS50113">
    <property type="entry name" value="PAC"/>
    <property type="match status" value="1"/>
</dbReference>
<dbReference type="PANTHER" id="PTHR44936">
    <property type="entry name" value="SENSOR PROTEIN CREC"/>
    <property type="match status" value="1"/>
</dbReference>
<feature type="compositionally biased region" description="Polar residues" evidence="10">
    <location>
        <begin position="357"/>
        <end position="373"/>
    </location>
</feature>
<evidence type="ECO:0000256" key="4">
    <source>
        <dbReference type="ARBA" id="ARBA00022475"/>
    </source>
</evidence>
<keyword evidence="6" id="KW-0808">Transferase</keyword>
<keyword evidence="9" id="KW-0843">Virulence</keyword>
<evidence type="ECO:0000256" key="10">
    <source>
        <dbReference type="SAM" id="MobiDB-lite"/>
    </source>
</evidence>
<dbReference type="InterPro" id="IPR036097">
    <property type="entry name" value="HisK_dim/P_sf"/>
</dbReference>
<comment type="caution">
    <text evidence="13">The sequence shown here is derived from an EMBL/GenBank/DDBJ whole genome shotgun (WGS) entry which is preliminary data.</text>
</comment>
<dbReference type="PROSITE" id="PS50109">
    <property type="entry name" value="HIS_KIN"/>
    <property type="match status" value="1"/>
</dbReference>
<proteinExistence type="predicted"/>
<dbReference type="GO" id="GO:0005886">
    <property type="term" value="C:plasma membrane"/>
    <property type="evidence" value="ECO:0007669"/>
    <property type="project" value="UniProtKB-SubCell"/>
</dbReference>
<dbReference type="AlphaFoldDB" id="A0A2G8T3A6"/>
<keyword evidence="4" id="KW-1003">Cell membrane</keyword>
<dbReference type="Gene3D" id="3.30.450.20">
    <property type="entry name" value="PAS domain"/>
    <property type="match status" value="1"/>
</dbReference>
<dbReference type="RefSeq" id="WP_099915184.1">
    <property type="nucleotide sequence ID" value="NZ_BMHS01000010.1"/>
</dbReference>
<evidence type="ECO:0000256" key="8">
    <source>
        <dbReference type="ARBA" id="ARBA00023012"/>
    </source>
</evidence>
<dbReference type="InterPro" id="IPR003661">
    <property type="entry name" value="HisK_dim/P_dom"/>
</dbReference>
<dbReference type="Pfam" id="PF00512">
    <property type="entry name" value="HisKA"/>
    <property type="match status" value="1"/>
</dbReference>
<dbReference type="EMBL" id="PDOB01000007">
    <property type="protein sequence ID" value="PIL40537.1"/>
    <property type="molecule type" value="Genomic_DNA"/>
</dbReference>
<dbReference type="OrthoDB" id="9121563at2"/>
<dbReference type="InterPro" id="IPR000014">
    <property type="entry name" value="PAS"/>
</dbReference>
<gene>
    <name evidence="13" type="ORF">CR103_06420</name>
</gene>
<keyword evidence="7 13" id="KW-0418">Kinase</keyword>
<keyword evidence="14" id="KW-1185">Reference proteome</keyword>
<dbReference type="CDD" id="cd00082">
    <property type="entry name" value="HisKA"/>
    <property type="match status" value="1"/>
</dbReference>
<accession>A0A2G8T3A6</accession>
<dbReference type="CDD" id="cd00130">
    <property type="entry name" value="PAS"/>
    <property type="match status" value="1"/>
</dbReference>
<dbReference type="InterPro" id="IPR003594">
    <property type="entry name" value="HATPase_dom"/>
</dbReference>
<dbReference type="InterPro" id="IPR036890">
    <property type="entry name" value="HATPase_C_sf"/>
</dbReference>
<dbReference type="NCBIfam" id="TIGR00229">
    <property type="entry name" value="sensory_box"/>
    <property type="match status" value="1"/>
</dbReference>
<dbReference type="SMART" id="SM00086">
    <property type="entry name" value="PAC"/>
    <property type="match status" value="1"/>
</dbReference>
<reference evidence="13 14" key="1">
    <citation type="submission" date="2017-10" db="EMBL/GenBank/DDBJ databases">
        <title>Massilia psychrophilum sp. nov., a novel purple-pigmented bacterium isolated from Tianshan glacier, Xinjiang Municipality, China.</title>
        <authorList>
            <person name="Wang H."/>
        </authorList>
    </citation>
    <scope>NUCLEOTIDE SEQUENCE [LARGE SCALE GENOMIC DNA]</scope>
    <source>
        <strain evidence="13 14">JCM 30813</strain>
    </source>
</reference>
<dbReference type="InterPro" id="IPR000700">
    <property type="entry name" value="PAS-assoc_C"/>
</dbReference>
<keyword evidence="8" id="KW-0902">Two-component regulatory system</keyword>
<dbReference type="Proteomes" id="UP000228593">
    <property type="component" value="Unassembled WGS sequence"/>
</dbReference>
<dbReference type="InterPro" id="IPR001610">
    <property type="entry name" value="PAC"/>
</dbReference>
<evidence type="ECO:0000259" key="12">
    <source>
        <dbReference type="PROSITE" id="PS50113"/>
    </source>
</evidence>
<dbReference type="Gene3D" id="3.30.565.10">
    <property type="entry name" value="Histidine kinase-like ATPase, C-terminal domain"/>
    <property type="match status" value="1"/>
</dbReference>
<dbReference type="EC" id="2.7.13.3" evidence="3"/>
<evidence type="ECO:0000256" key="2">
    <source>
        <dbReference type="ARBA" id="ARBA00004651"/>
    </source>
</evidence>
<dbReference type="Gene3D" id="1.10.287.130">
    <property type="match status" value="1"/>
</dbReference>
<feature type="domain" description="Histidine kinase" evidence="11">
    <location>
        <begin position="142"/>
        <end position="354"/>
    </location>
</feature>
<evidence type="ECO:0000256" key="5">
    <source>
        <dbReference type="ARBA" id="ARBA00022553"/>
    </source>
</evidence>
<evidence type="ECO:0000256" key="6">
    <source>
        <dbReference type="ARBA" id="ARBA00022679"/>
    </source>
</evidence>
<keyword evidence="5" id="KW-0597">Phosphoprotein</keyword>
<evidence type="ECO:0000313" key="13">
    <source>
        <dbReference type="EMBL" id="PIL40537.1"/>
    </source>
</evidence>
<dbReference type="InterPro" id="IPR005467">
    <property type="entry name" value="His_kinase_dom"/>
</dbReference>
<dbReference type="SUPFAM" id="SSF55785">
    <property type="entry name" value="PYP-like sensor domain (PAS domain)"/>
    <property type="match status" value="1"/>
</dbReference>
<comment type="subcellular location">
    <subcellularLocation>
        <location evidence="2">Cell membrane</location>
        <topology evidence="2">Multi-pass membrane protein</topology>
    </subcellularLocation>
</comment>
<dbReference type="InterPro" id="IPR004358">
    <property type="entry name" value="Sig_transdc_His_kin-like_C"/>
</dbReference>
<evidence type="ECO:0000259" key="11">
    <source>
        <dbReference type="PROSITE" id="PS50109"/>
    </source>
</evidence>
<evidence type="ECO:0000256" key="1">
    <source>
        <dbReference type="ARBA" id="ARBA00000085"/>
    </source>
</evidence>
<evidence type="ECO:0000256" key="7">
    <source>
        <dbReference type="ARBA" id="ARBA00022777"/>
    </source>
</evidence>
<dbReference type="SMART" id="SM00388">
    <property type="entry name" value="HisKA"/>
    <property type="match status" value="1"/>
</dbReference>
<feature type="region of interest" description="Disordered" evidence="10">
    <location>
        <begin position="357"/>
        <end position="385"/>
    </location>
</feature>
<evidence type="ECO:0000313" key="14">
    <source>
        <dbReference type="Proteomes" id="UP000228593"/>
    </source>
</evidence>
<dbReference type="InterPro" id="IPR050980">
    <property type="entry name" value="2C_sensor_his_kinase"/>
</dbReference>